<dbReference type="PANTHER" id="PTHR11986">
    <property type="entry name" value="AMINOTRANSFERASE CLASS III"/>
    <property type="match status" value="1"/>
</dbReference>
<dbReference type="GO" id="GO:0030170">
    <property type="term" value="F:pyridoxal phosphate binding"/>
    <property type="evidence" value="ECO:0007669"/>
    <property type="project" value="InterPro"/>
</dbReference>
<dbReference type="PANTHER" id="PTHR11986:SF79">
    <property type="entry name" value="ACETYLORNITHINE AMINOTRANSFERASE, MITOCHONDRIAL"/>
    <property type="match status" value="1"/>
</dbReference>
<accession>A0A2T2X9G6</accession>
<dbReference type="InterPro" id="IPR050103">
    <property type="entry name" value="Class-III_PLP-dep_AT"/>
</dbReference>
<dbReference type="Gene3D" id="3.90.1150.10">
    <property type="entry name" value="Aspartate Aminotransferase, domain 1"/>
    <property type="match status" value="1"/>
</dbReference>
<keyword evidence="2" id="KW-0032">Aminotransferase</keyword>
<protein>
    <recommendedName>
        <fullName evidence="8">Acetylornithine transaminase</fullName>
    </recommendedName>
</protein>
<organism evidence="6 7">
    <name type="scientific">Sulfobacillus benefaciens</name>
    <dbReference type="NCBI Taxonomy" id="453960"/>
    <lineage>
        <taxon>Bacteria</taxon>
        <taxon>Bacillati</taxon>
        <taxon>Bacillota</taxon>
        <taxon>Clostridia</taxon>
        <taxon>Eubacteriales</taxon>
        <taxon>Clostridiales Family XVII. Incertae Sedis</taxon>
        <taxon>Sulfobacillus</taxon>
    </lineage>
</organism>
<dbReference type="Proteomes" id="UP000242699">
    <property type="component" value="Unassembled WGS sequence"/>
</dbReference>
<dbReference type="CDD" id="cd00610">
    <property type="entry name" value="OAT_like"/>
    <property type="match status" value="1"/>
</dbReference>
<keyword evidence="3" id="KW-0808">Transferase</keyword>
<comment type="caution">
    <text evidence="6">The sequence shown here is derived from an EMBL/GenBank/DDBJ whole genome shotgun (WGS) entry which is preliminary data.</text>
</comment>
<sequence length="424" mass="46552">METNRLPEFFEVVCYRREEADRSMRDDERTVTGKGQAMGKNHLIPVYGRYPVTLSHGQGAEVWDDNGKHYWDFLAGIGVNSLGYRHKRVLAALEKAQSLLHTSNLFWHHPGIDLSNKMAEITGGYLSLWVNSGTEANEAGIKLMRRYGKSVGRSAILSLSNGFHGRTMGSLSATFVSAYQDPFTPLVPDFHEVEAGSITALEEALNRFHPCGLLLEPIQGEGGVVPLPPGYLSQAVKVAHDAGCLVLIDEVQTGIGRSGEWFGFQTEKIEPDIITVAKGLGAGIPIGGMLAKEEVAQYFRPGEHGSTFGGNPLASTVALEVLDWLATEGLDHIRKMAPVMENTLRLLHQEFPDLVSGYRGQGLMWGLVVRTPATWIVKEALDQGLIVNAPKPDVIRLLPPLIIDEEAVDAFYTIMTKVLQRAEK</sequence>
<proteinExistence type="inferred from homology"/>
<evidence type="ECO:0000256" key="1">
    <source>
        <dbReference type="ARBA" id="ARBA00001933"/>
    </source>
</evidence>
<dbReference type="EMBL" id="PXYT01000004">
    <property type="protein sequence ID" value="PSR31132.1"/>
    <property type="molecule type" value="Genomic_DNA"/>
</dbReference>
<reference evidence="6 7" key="1">
    <citation type="journal article" date="2014" name="BMC Genomics">
        <title>Comparison of environmental and isolate Sulfobacillus genomes reveals diverse carbon, sulfur, nitrogen, and hydrogen metabolisms.</title>
        <authorList>
            <person name="Justice N.B."/>
            <person name="Norman A."/>
            <person name="Brown C.T."/>
            <person name="Singh A."/>
            <person name="Thomas B.C."/>
            <person name="Banfield J.F."/>
        </authorList>
    </citation>
    <scope>NUCLEOTIDE SEQUENCE [LARGE SCALE GENOMIC DNA]</scope>
    <source>
        <strain evidence="6">AMDSBA1</strain>
    </source>
</reference>
<evidence type="ECO:0000256" key="3">
    <source>
        <dbReference type="ARBA" id="ARBA00022679"/>
    </source>
</evidence>
<dbReference type="InterPro" id="IPR015424">
    <property type="entry name" value="PyrdxlP-dep_Trfase"/>
</dbReference>
<dbReference type="InterPro" id="IPR005814">
    <property type="entry name" value="Aminotrans_3"/>
</dbReference>
<dbReference type="Gene3D" id="3.40.640.10">
    <property type="entry name" value="Type I PLP-dependent aspartate aminotransferase-like (Major domain)"/>
    <property type="match status" value="1"/>
</dbReference>
<evidence type="ECO:0000256" key="5">
    <source>
        <dbReference type="RuleBase" id="RU003560"/>
    </source>
</evidence>
<dbReference type="Pfam" id="PF00202">
    <property type="entry name" value="Aminotran_3"/>
    <property type="match status" value="1"/>
</dbReference>
<evidence type="ECO:0000313" key="6">
    <source>
        <dbReference type="EMBL" id="PSR31132.1"/>
    </source>
</evidence>
<dbReference type="FunFam" id="3.40.640.10:FF:000004">
    <property type="entry name" value="Acetylornithine aminotransferase"/>
    <property type="match status" value="1"/>
</dbReference>
<dbReference type="GO" id="GO:0008483">
    <property type="term" value="F:transaminase activity"/>
    <property type="evidence" value="ECO:0007669"/>
    <property type="project" value="UniProtKB-KW"/>
</dbReference>
<evidence type="ECO:0000256" key="2">
    <source>
        <dbReference type="ARBA" id="ARBA00022576"/>
    </source>
</evidence>
<name>A0A2T2X9G6_9FIRM</name>
<dbReference type="AlphaFoldDB" id="A0A2T2X9G6"/>
<keyword evidence="4 5" id="KW-0663">Pyridoxal phosphate</keyword>
<dbReference type="GO" id="GO:0042802">
    <property type="term" value="F:identical protein binding"/>
    <property type="evidence" value="ECO:0007669"/>
    <property type="project" value="TreeGrafter"/>
</dbReference>
<dbReference type="PROSITE" id="PS00600">
    <property type="entry name" value="AA_TRANSFER_CLASS_3"/>
    <property type="match status" value="1"/>
</dbReference>
<dbReference type="InterPro" id="IPR049704">
    <property type="entry name" value="Aminotrans_3_PPA_site"/>
</dbReference>
<dbReference type="SUPFAM" id="SSF53383">
    <property type="entry name" value="PLP-dependent transferases"/>
    <property type="match status" value="1"/>
</dbReference>
<comment type="similarity">
    <text evidence="5">Belongs to the class-III pyridoxal-phosphate-dependent aminotransferase family.</text>
</comment>
<evidence type="ECO:0000256" key="4">
    <source>
        <dbReference type="ARBA" id="ARBA00022898"/>
    </source>
</evidence>
<gene>
    <name evidence="6" type="ORF">C7B43_03270</name>
</gene>
<dbReference type="InterPro" id="IPR015421">
    <property type="entry name" value="PyrdxlP-dep_Trfase_major"/>
</dbReference>
<evidence type="ECO:0008006" key="8">
    <source>
        <dbReference type="Google" id="ProtNLM"/>
    </source>
</evidence>
<dbReference type="InterPro" id="IPR015422">
    <property type="entry name" value="PyrdxlP-dep_Trfase_small"/>
</dbReference>
<comment type="cofactor">
    <cofactor evidence="1">
        <name>pyridoxal 5'-phosphate</name>
        <dbReference type="ChEBI" id="CHEBI:597326"/>
    </cofactor>
</comment>
<evidence type="ECO:0000313" key="7">
    <source>
        <dbReference type="Proteomes" id="UP000242699"/>
    </source>
</evidence>